<evidence type="ECO:0000313" key="1">
    <source>
        <dbReference type="EMBL" id="ADW21303.1"/>
    </source>
</evidence>
<dbReference type="Proteomes" id="UP000008087">
    <property type="component" value="Chromosome"/>
</dbReference>
<name>E8PMM7_THESS</name>
<dbReference type="HOGENOM" id="CLU_3240835_0_0_0"/>
<dbReference type="AlphaFoldDB" id="E8PMM7"/>
<evidence type="ECO:0000313" key="2">
    <source>
        <dbReference type="Proteomes" id="UP000008087"/>
    </source>
</evidence>
<reference evidence="2" key="1">
    <citation type="submission" date="2010-03" db="EMBL/GenBank/DDBJ databases">
        <title>The genome sequence of Thermus scotoductus SA-01.</title>
        <authorList>
            <person name="Gounder K."/>
            <person name="Liesegang H."/>
            <person name="Brzuszkiewicz E."/>
            <person name="Wollherr A."/>
            <person name="Daniel R."/>
            <person name="Gottschalk G."/>
            <person name="van Heerden E."/>
            <person name="Litthauer D."/>
        </authorList>
    </citation>
    <scope>NUCLEOTIDE SEQUENCE [LARGE SCALE GENOMIC DNA]</scope>
    <source>
        <strain evidence="2">ATCC 700910 / SA-01</strain>
    </source>
</reference>
<protein>
    <submittedName>
        <fullName evidence="1">Uncharacterized protein</fullName>
    </submittedName>
</protein>
<sequence length="43" mass="4920">MAVEPPERGHLEAARPPQCFLEHFYAQPVYQPVYHPGNGRLSE</sequence>
<organism evidence="1 2">
    <name type="scientific">Thermus scotoductus (strain ATCC 700910 / SA-01)</name>
    <dbReference type="NCBI Taxonomy" id="743525"/>
    <lineage>
        <taxon>Bacteria</taxon>
        <taxon>Thermotogati</taxon>
        <taxon>Deinococcota</taxon>
        <taxon>Deinococci</taxon>
        <taxon>Thermales</taxon>
        <taxon>Thermaceae</taxon>
        <taxon>Thermus</taxon>
    </lineage>
</organism>
<dbReference type="STRING" id="743525.TSC_c06760"/>
<proteinExistence type="predicted"/>
<reference evidence="1 2" key="2">
    <citation type="journal article" date="2011" name="BMC Genomics">
        <title>Sequence of the hyperplastic genome of the naturally competent Thermus scotoductus SA-01.</title>
        <authorList>
            <person name="Gounder K."/>
            <person name="Brzuszkiewicz E."/>
            <person name="Liesegang H."/>
            <person name="Wollherr A."/>
            <person name="Daniel R."/>
            <person name="Gottschalk G."/>
            <person name="Reva O."/>
            <person name="Kumwenda B."/>
            <person name="Srivastava M."/>
            <person name="Bricio C."/>
            <person name="Berenguer J."/>
            <person name="van Heerden E."/>
            <person name="Litthauer D."/>
        </authorList>
    </citation>
    <scope>NUCLEOTIDE SEQUENCE [LARGE SCALE GENOMIC DNA]</scope>
    <source>
        <strain evidence="2">ATCC 700910 / SA-01</strain>
    </source>
</reference>
<accession>E8PMM7</accession>
<dbReference type="KEGG" id="tsc:TSC_c06760"/>
<gene>
    <name evidence="1" type="ordered locus">TSC_c06760</name>
</gene>
<dbReference type="EMBL" id="CP001962">
    <property type="protein sequence ID" value="ADW21303.1"/>
    <property type="molecule type" value="Genomic_DNA"/>
</dbReference>